<protein>
    <recommendedName>
        <fullName evidence="3">LuxR family transcriptional regulator</fullName>
    </recommendedName>
</protein>
<organism evidence="1 2">
    <name type="scientific">Dictyobacter kobayashii</name>
    <dbReference type="NCBI Taxonomy" id="2014872"/>
    <lineage>
        <taxon>Bacteria</taxon>
        <taxon>Bacillati</taxon>
        <taxon>Chloroflexota</taxon>
        <taxon>Ktedonobacteria</taxon>
        <taxon>Ktedonobacterales</taxon>
        <taxon>Dictyobacteraceae</taxon>
        <taxon>Dictyobacter</taxon>
    </lineage>
</organism>
<dbReference type="SUPFAM" id="SSF82771">
    <property type="entry name" value="GIY-YIG endonuclease"/>
    <property type="match status" value="1"/>
</dbReference>
<dbReference type="Gene3D" id="3.40.1440.10">
    <property type="entry name" value="GIY-YIG endonuclease"/>
    <property type="match status" value="1"/>
</dbReference>
<evidence type="ECO:0008006" key="3">
    <source>
        <dbReference type="Google" id="ProtNLM"/>
    </source>
</evidence>
<dbReference type="RefSeq" id="WP_126553347.1">
    <property type="nucleotide sequence ID" value="NZ_BIFS01000001.1"/>
</dbReference>
<dbReference type="InterPro" id="IPR035901">
    <property type="entry name" value="GIY-YIG_endonuc_sf"/>
</dbReference>
<name>A0A402AR67_9CHLR</name>
<comment type="caution">
    <text evidence="1">The sequence shown here is derived from an EMBL/GenBank/DDBJ whole genome shotgun (WGS) entry which is preliminary data.</text>
</comment>
<evidence type="ECO:0000313" key="2">
    <source>
        <dbReference type="Proteomes" id="UP000287188"/>
    </source>
</evidence>
<dbReference type="CDD" id="cd10451">
    <property type="entry name" value="GIY-YIG_LuxR_like"/>
    <property type="match status" value="1"/>
</dbReference>
<dbReference type="EMBL" id="BIFS01000001">
    <property type="protein sequence ID" value="GCE21591.1"/>
    <property type="molecule type" value="Genomic_DNA"/>
</dbReference>
<dbReference type="Proteomes" id="UP000287188">
    <property type="component" value="Unassembled WGS sequence"/>
</dbReference>
<evidence type="ECO:0000313" key="1">
    <source>
        <dbReference type="EMBL" id="GCE21591.1"/>
    </source>
</evidence>
<dbReference type="AlphaFoldDB" id="A0A402AR67"/>
<gene>
    <name evidence="1" type="ORF">KDK_53910</name>
</gene>
<sequence>MKRRKEIQQAYKERKIVGGVYTITNKQTGQYLIAHTANLRSAQNHFQFAVATGSTVHPRLQKDWNELGAQAFTFKILEEVEQKPDQSSAAFMDDLRTLEELWRANLDATKAY</sequence>
<proteinExistence type="predicted"/>
<dbReference type="OrthoDB" id="9789954at2"/>
<keyword evidence="2" id="KW-1185">Reference proteome</keyword>
<reference evidence="2" key="1">
    <citation type="submission" date="2018-12" db="EMBL/GenBank/DDBJ databases">
        <title>Tengunoibacter tsumagoiensis gen. nov., sp. nov., Dictyobacter kobayashii sp. nov., D. alpinus sp. nov., and D. joshuensis sp. nov. and description of Dictyobacteraceae fam. nov. within the order Ktedonobacterales isolated from Tengu-no-mugimeshi.</title>
        <authorList>
            <person name="Wang C.M."/>
            <person name="Zheng Y."/>
            <person name="Sakai Y."/>
            <person name="Toyoda A."/>
            <person name="Minakuchi Y."/>
            <person name="Abe K."/>
            <person name="Yokota A."/>
            <person name="Yabe S."/>
        </authorList>
    </citation>
    <scope>NUCLEOTIDE SEQUENCE [LARGE SCALE GENOMIC DNA]</scope>
    <source>
        <strain evidence="2">Uno11</strain>
    </source>
</reference>
<accession>A0A402AR67</accession>